<dbReference type="GeneID" id="66111475"/>
<accession>A0A9P7VI82</accession>
<dbReference type="Proteomes" id="UP000812287">
    <property type="component" value="Unassembled WGS sequence"/>
</dbReference>
<name>A0A9P7VI82_9AGAR</name>
<dbReference type="EMBL" id="MU250563">
    <property type="protein sequence ID" value="KAG7441092.1"/>
    <property type="molecule type" value="Genomic_DNA"/>
</dbReference>
<gene>
    <name evidence="1" type="ORF">BT62DRAFT_975029</name>
</gene>
<organism evidence="1 2">
    <name type="scientific">Guyanagaster necrorhizus</name>
    <dbReference type="NCBI Taxonomy" id="856835"/>
    <lineage>
        <taxon>Eukaryota</taxon>
        <taxon>Fungi</taxon>
        <taxon>Dikarya</taxon>
        <taxon>Basidiomycota</taxon>
        <taxon>Agaricomycotina</taxon>
        <taxon>Agaricomycetes</taxon>
        <taxon>Agaricomycetidae</taxon>
        <taxon>Agaricales</taxon>
        <taxon>Marasmiineae</taxon>
        <taxon>Physalacriaceae</taxon>
        <taxon>Guyanagaster</taxon>
    </lineage>
</organism>
<dbReference type="OrthoDB" id="5424209at2759"/>
<protein>
    <submittedName>
        <fullName evidence="1">Uncharacterized protein</fullName>
    </submittedName>
</protein>
<dbReference type="AlphaFoldDB" id="A0A9P7VI82"/>
<evidence type="ECO:0000313" key="2">
    <source>
        <dbReference type="Proteomes" id="UP000812287"/>
    </source>
</evidence>
<evidence type="ECO:0000313" key="1">
    <source>
        <dbReference type="EMBL" id="KAG7441092.1"/>
    </source>
</evidence>
<proteinExistence type="predicted"/>
<reference evidence="1" key="1">
    <citation type="submission" date="2020-11" db="EMBL/GenBank/DDBJ databases">
        <title>Adaptations for nitrogen fixation in a non-lichenized fungal sporocarp promotes dispersal by wood-feeding termites.</title>
        <authorList>
            <consortium name="DOE Joint Genome Institute"/>
            <person name="Koch R.A."/>
            <person name="Yoon G."/>
            <person name="Arayal U."/>
            <person name="Lail K."/>
            <person name="Amirebrahimi M."/>
            <person name="Labutti K."/>
            <person name="Lipzen A."/>
            <person name="Riley R."/>
            <person name="Barry K."/>
            <person name="Henrissat B."/>
            <person name="Grigoriev I.V."/>
            <person name="Herr J.R."/>
            <person name="Aime M.C."/>
        </authorList>
    </citation>
    <scope>NUCLEOTIDE SEQUENCE</scope>
    <source>
        <strain evidence="1">MCA 3950</strain>
    </source>
</reference>
<comment type="caution">
    <text evidence="1">The sequence shown here is derived from an EMBL/GenBank/DDBJ whole genome shotgun (WGS) entry which is preliminary data.</text>
</comment>
<sequence length="168" mass="18701">MDPSKLANAFEPMDEDAELQSSRMPRFVVTEALSEVYYKGLPSEPRLIATTNPSPFEDPAGSEAYSVLKELRQVGDHPIASAWSHGLGNRIFDGLNTMSVKWNSIEVLRIVKVGESSGPAIVWIGVDFGALTFEEGSDLAFTCHAFINRCGFRDFYVEIRESRVLRQV</sequence>
<keyword evidence="2" id="KW-1185">Reference proteome</keyword>
<dbReference type="RefSeq" id="XP_043034592.1">
    <property type="nucleotide sequence ID" value="XM_043189178.1"/>
</dbReference>